<organism evidence="1 2">
    <name type="scientific">Cotesia glomerata</name>
    <name type="common">Lepidopteran parasitic wasp</name>
    <name type="synonym">Apanteles glomeratus</name>
    <dbReference type="NCBI Taxonomy" id="32391"/>
    <lineage>
        <taxon>Eukaryota</taxon>
        <taxon>Metazoa</taxon>
        <taxon>Ecdysozoa</taxon>
        <taxon>Arthropoda</taxon>
        <taxon>Hexapoda</taxon>
        <taxon>Insecta</taxon>
        <taxon>Pterygota</taxon>
        <taxon>Neoptera</taxon>
        <taxon>Endopterygota</taxon>
        <taxon>Hymenoptera</taxon>
        <taxon>Apocrita</taxon>
        <taxon>Ichneumonoidea</taxon>
        <taxon>Braconidae</taxon>
        <taxon>Microgastrinae</taxon>
        <taxon>Cotesia</taxon>
    </lineage>
</organism>
<reference evidence="1 2" key="1">
    <citation type="journal article" date="2021" name="J. Hered.">
        <title>A chromosome-level genome assembly of the parasitoid wasp, Cotesia glomerata (Hymenoptera: Braconidae).</title>
        <authorList>
            <person name="Pinto B.J."/>
            <person name="Weis J.J."/>
            <person name="Gamble T."/>
            <person name="Ode P.J."/>
            <person name="Paul R."/>
            <person name="Zaspel J.M."/>
        </authorList>
    </citation>
    <scope>NUCLEOTIDE SEQUENCE [LARGE SCALE GENOMIC DNA]</scope>
    <source>
        <strain evidence="1">CgM1</strain>
    </source>
</reference>
<accession>A0AAV7J7I0</accession>
<sequence>MPSSFVESHDERWSERKKPGCFLTGFEPRERVLKNEENTPAGTIMAVGLVGSFSSLLFCSSISSETLSLEYYCRRALRTQQKSSALPNVPGEKDKTTSSVSASLHKQLGSEVYIVWKRVRQEENPPECISKEGSHWSCAEKEVSGALRRVSSAQSLIEYHHSRDETGYKGYIMEPELEPDPENLIRGRSRSLLENTLRCSDAHAKASPPKYVSSSYDI</sequence>
<comment type="caution">
    <text evidence="1">The sequence shown here is derived from an EMBL/GenBank/DDBJ whole genome shotgun (WGS) entry which is preliminary data.</text>
</comment>
<keyword evidence="2" id="KW-1185">Reference proteome</keyword>
<name>A0AAV7J7I0_COTGL</name>
<dbReference type="EMBL" id="JAHXZJ010000001">
    <property type="protein sequence ID" value="KAH0568785.1"/>
    <property type="molecule type" value="Genomic_DNA"/>
</dbReference>
<evidence type="ECO:0000313" key="1">
    <source>
        <dbReference type="EMBL" id="KAH0568785.1"/>
    </source>
</evidence>
<protein>
    <submittedName>
        <fullName evidence="1">Uncharacterized protein</fullName>
    </submittedName>
</protein>
<evidence type="ECO:0000313" key="2">
    <source>
        <dbReference type="Proteomes" id="UP000826195"/>
    </source>
</evidence>
<dbReference type="AlphaFoldDB" id="A0AAV7J7I0"/>
<proteinExistence type="predicted"/>
<gene>
    <name evidence="1" type="ORF">KQX54_021478</name>
</gene>
<dbReference type="Proteomes" id="UP000826195">
    <property type="component" value="Unassembled WGS sequence"/>
</dbReference>